<dbReference type="EMBL" id="MN740933">
    <property type="protein sequence ID" value="QHU18476.1"/>
    <property type="molecule type" value="Genomic_DNA"/>
</dbReference>
<organism evidence="2">
    <name type="scientific">viral metagenome</name>
    <dbReference type="NCBI Taxonomy" id="1070528"/>
    <lineage>
        <taxon>unclassified sequences</taxon>
        <taxon>metagenomes</taxon>
        <taxon>organismal metagenomes</taxon>
    </lineage>
</organism>
<accession>A0A6C0KMV5</accession>
<name>A0A6C0KMV5_9ZZZZ</name>
<evidence type="ECO:0000256" key="1">
    <source>
        <dbReference type="SAM" id="MobiDB-lite"/>
    </source>
</evidence>
<dbReference type="AlphaFoldDB" id="A0A6C0KMV5"/>
<reference evidence="2" key="1">
    <citation type="journal article" date="2020" name="Nature">
        <title>Giant virus diversity and host interactions through global metagenomics.</title>
        <authorList>
            <person name="Schulz F."/>
            <person name="Roux S."/>
            <person name="Paez-Espino D."/>
            <person name="Jungbluth S."/>
            <person name="Walsh D.A."/>
            <person name="Denef V.J."/>
            <person name="McMahon K.D."/>
            <person name="Konstantinidis K.T."/>
            <person name="Eloe-Fadrosh E.A."/>
            <person name="Kyrpides N.C."/>
            <person name="Woyke T."/>
        </authorList>
    </citation>
    <scope>NUCLEOTIDE SEQUENCE</scope>
    <source>
        <strain evidence="2">GVMAG-S-3300013006-138</strain>
    </source>
</reference>
<protein>
    <submittedName>
        <fullName evidence="2">Uncharacterized protein</fullName>
    </submittedName>
</protein>
<proteinExistence type="predicted"/>
<feature type="region of interest" description="Disordered" evidence="1">
    <location>
        <begin position="14"/>
        <end position="36"/>
    </location>
</feature>
<sequence length="132" mass="14937">MSCRSDIPPHILTWSFNEEPSKKNTKGPKLPKVPKVPKALSPAEEIWQLVQDFAKLHGLTISAEDEKVCLDDIEEEKRKAGEPIDTTPIKPAKPEYGSKEFWKAHWEKKKANGWVPKPKPTAKEAKEAKAKE</sequence>
<feature type="region of interest" description="Disordered" evidence="1">
    <location>
        <begin position="109"/>
        <end position="132"/>
    </location>
</feature>
<evidence type="ECO:0000313" key="2">
    <source>
        <dbReference type="EMBL" id="QHU18476.1"/>
    </source>
</evidence>
<feature type="compositionally biased region" description="Basic and acidic residues" evidence="1">
    <location>
        <begin position="121"/>
        <end position="132"/>
    </location>
</feature>